<dbReference type="STRING" id="398511.BpOF4_14980"/>
<dbReference type="RefSeq" id="WP_012958407.1">
    <property type="nucleotide sequence ID" value="NC_013791.2"/>
</dbReference>
<dbReference type="eggNOG" id="ENOG502ZNC7">
    <property type="taxonomic scope" value="Bacteria"/>
</dbReference>
<gene>
    <name evidence="1" type="ordered locus">BpOF4_14980</name>
</gene>
<dbReference type="AlphaFoldDB" id="D3FZW0"/>
<sequence>MQTILILLCLMTILHTGMLVFLLIRQHKHIHISKQMYDLLLSSTKEAKVKQREELIEEQRTHLLLLCYKIRETVAKQTTSLHPLQIERTPRKHGLTEQELAKCFNSEQAQAVTILFKNYREYVETYWSGKDQSIKTIFKGNPTDPTSELGTLHAASTQLLHQIDQLLITIQRTEK</sequence>
<evidence type="ECO:0000313" key="2">
    <source>
        <dbReference type="Proteomes" id="UP000001544"/>
    </source>
</evidence>
<keyword evidence="2" id="KW-1185">Reference proteome</keyword>
<dbReference type="Proteomes" id="UP000001544">
    <property type="component" value="Chromosome"/>
</dbReference>
<organism evidence="1 2">
    <name type="scientific">Alkalihalophilus pseudofirmus (strain ATCC BAA-2126 / JCM 17055 / OF4)</name>
    <name type="common">Bacillus pseudofirmus</name>
    <dbReference type="NCBI Taxonomy" id="398511"/>
    <lineage>
        <taxon>Bacteria</taxon>
        <taxon>Bacillati</taxon>
        <taxon>Bacillota</taxon>
        <taxon>Bacilli</taxon>
        <taxon>Bacillales</taxon>
        <taxon>Bacillaceae</taxon>
        <taxon>Alkalihalophilus</taxon>
    </lineage>
</organism>
<protein>
    <submittedName>
        <fullName evidence="1">Uncharacterized protein</fullName>
    </submittedName>
</protein>
<proteinExistence type="predicted"/>
<reference evidence="1 2" key="1">
    <citation type="journal article" date="2011" name="Environ. Microbiol.">
        <title>Genome of alkaliphilic Bacillus pseudofirmus OF4 reveals adaptations that support the ability to grow in an external pH range from 7.5 to 11.4.</title>
        <authorList>
            <person name="Janto B."/>
            <person name="Ahmed A."/>
            <person name="Ito M."/>
            <person name="Liu J."/>
            <person name="Hicks D.B."/>
            <person name="Pagni S."/>
            <person name="Fackelmayer O.J."/>
            <person name="Smith T.A."/>
            <person name="Earl J."/>
            <person name="Elbourne L.D."/>
            <person name="Hassan K."/>
            <person name="Paulsen I.T."/>
            <person name="Kolsto A.B."/>
            <person name="Tourasse N.J."/>
            <person name="Ehrlich G.D."/>
            <person name="Boissy R."/>
            <person name="Ivey D.M."/>
            <person name="Li G."/>
            <person name="Xue Y."/>
            <person name="Ma Y."/>
            <person name="Hu F.Z."/>
            <person name="Krulwich T.A."/>
        </authorList>
    </citation>
    <scope>NUCLEOTIDE SEQUENCE [LARGE SCALE GENOMIC DNA]</scope>
    <source>
        <strain evidence="2">ATCC BAA-2126 / JCM 17055 / OF4</strain>
    </source>
</reference>
<evidence type="ECO:0000313" key="1">
    <source>
        <dbReference type="EMBL" id="ADC51045.1"/>
    </source>
</evidence>
<name>D3FZW0_ALKPO</name>
<dbReference type="KEGG" id="bpf:BpOF4_14980"/>
<dbReference type="HOGENOM" id="CLU_1529619_0_0_9"/>
<accession>D3FZW0</accession>
<dbReference type="EMBL" id="CP001878">
    <property type="protein sequence ID" value="ADC51045.1"/>
    <property type="molecule type" value="Genomic_DNA"/>
</dbReference>